<keyword evidence="3" id="KW-1185">Reference proteome</keyword>
<sequence>MPPAPVAMPDAGNQHHESITSMSSNAPSGREPEATRVAVVMQRTPLNSRWQPYAWKPIDVIPDPFGDGSMRCLRQDEADSRWLFPGFEVRLFSDEAEGYFLNIDSPQPGWFVMWRMEEVDGGEIAVPKHVTLSYHEASRLMDGGERVDSLPAPAEIVEQLAAFVRDFYKPEPKRKRRKPSFEGGEQVAQMASDEKDIHGR</sequence>
<feature type="region of interest" description="Disordered" evidence="1">
    <location>
        <begin position="1"/>
        <end position="33"/>
    </location>
</feature>
<dbReference type="AlphaFoldDB" id="A0A239BQJ3"/>
<proteinExistence type="predicted"/>
<gene>
    <name evidence="2" type="ORF">SAMN06265795_10133</name>
</gene>
<organism evidence="2 3">
    <name type="scientific">Noviherbaspirillum humi</name>
    <dbReference type="NCBI Taxonomy" id="1688639"/>
    <lineage>
        <taxon>Bacteria</taxon>
        <taxon>Pseudomonadati</taxon>
        <taxon>Pseudomonadota</taxon>
        <taxon>Betaproteobacteria</taxon>
        <taxon>Burkholderiales</taxon>
        <taxon>Oxalobacteraceae</taxon>
        <taxon>Noviherbaspirillum</taxon>
    </lineage>
</organism>
<dbReference type="OrthoDB" id="8526034at2"/>
<name>A0A239BQJ3_9BURK</name>
<evidence type="ECO:0008006" key="4">
    <source>
        <dbReference type="Google" id="ProtNLM"/>
    </source>
</evidence>
<protein>
    <recommendedName>
        <fullName evidence="4">DUF3305 domain-containing protein</fullName>
    </recommendedName>
</protein>
<evidence type="ECO:0000313" key="3">
    <source>
        <dbReference type="Proteomes" id="UP000198284"/>
    </source>
</evidence>
<evidence type="ECO:0000256" key="1">
    <source>
        <dbReference type="SAM" id="MobiDB-lite"/>
    </source>
</evidence>
<dbReference type="Proteomes" id="UP000198284">
    <property type="component" value="Unassembled WGS sequence"/>
</dbReference>
<dbReference type="Pfam" id="PF11749">
    <property type="entry name" value="DUF3305"/>
    <property type="match status" value="1"/>
</dbReference>
<evidence type="ECO:0000313" key="2">
    <source>
        <dbReference type="EMBL" id="SNS10355.1"/>
    </source>
</evidence>
<reference evidence="2 3" key="1">
    <citation type="submission" date="2017-06" db="EMBL/GenBank/DDBJ databases">
        <authorList>
            <person name="Kim H.J."/>
            <person name="Triplett B.A."/>
        </authorList>
    </citation>
    <scope>NUCLEOTIDE SEQUENCE [LARGE SCALE GENOMIC DNA]</scope>
    <source>
        <strain evidence="2 3">U15</strain>
    </source>
</reference>
<accession>A0A239BQJ3</accession>
<feature type="region of interest" description="Disordered" evidence="1">
    <location>
        <begin position="171"/>
        <end position="200"/>
    </location>
</feature>
<dbReference type="EMBL" id="FZOT01000001">
    <property type="protein sequence ID" value="SNS10355.1"/>
    <property type="molecule type" value="Genomic_DNA"/>
</dbReference>
<dbReference type="InterPro" id="IPR021736">
    <property type="entry name" value="DUF3305"/>
</dbReference>